<dbReference type="InterPro" id="IPR011611">
    <property type="entry name" value="PfkB_dom"/>
</dbReference>
<dbReference type="PANTHER" id="PTHR43085:SF41">
    <property type="entry name" value="FRUCTOSELYSINE 6-KINASE"/>
    <property type="match status" value="1"/>
</dbReference>
<protein>
    <submittedName>
        <fullName evidence="5">Fructoselysine 6-kinase</fullName>
    </submittedName>
</protein>
<keyword evidence="2" id="KW-0808">Transferase</keyword>
<dbReference type="Gene3D" id="3.40.1190.20">
    <property type="match status" value="1"/>
</dbReference>
<evidence type="ECO:0000313" key="5">
    <source>
        <dbReference type="EMBL" id="HCO69754.1"/>
    </source>
</evidence>
<evidence type="ECO:0000256" key="3">
    <source>
        <dbReference type="ARBA" id="ARBA00022777"/>
    </source>
</evidence>
<reference evidence="5 6" key="1">
    <citation type="journal article" date="2018" name="Nat. Biotechnol.">
        <title>A standardized bacterial taxonomy based on genome phylogeny substantially revises the tree of life.</title>
        <authorList>
            <person name="Parks D.H."/>
            <person name="Chuvochina M."/>
            <person name="Waite D.W."/>
            <person name="Rinke C."/>
            <person name="Skarshewski A."/>
            <person name="Chaumeil P.A."/>
            <person name="Hugenholtz P."/>
        </authorList>
    </citation>
    <scope>NUCLEOTIDE SEQUENCE [LARGE SCALE GENOMIC DNA]</scope>
    <source>
        <strain evidence="5">UBA9905</strain>
    </source>
</reference>
<name>A0A3D3TKT6_9BACT</name>
<dbReference type="InterPro" id="IPR029056">
    <property type="entry name" value="Ribokinase-like"/>
</dbReference>
<comment type="caution">
    <text evidence="5">The sequence shown here is derived from an EMBL/GenBank/DDBJ whole genome shotgun (WGS) entry which is preliminary data.</text>
</comment>
<dbReference type="PANTHER" id="PTHR43085">
    <property type="entry name" value="HEXOKINASE FAMILY MEMBER"/>
    <property type="match status" value="1"/>
</dbReference>
<evidence type="ECO:0000259" key="4">
    <source>
        <dbReference type="Pfam" id="PF00294"/>
    </source>
</evidence>
<comment type="similarity">
    <text evidence="1">Belongs to the carbohydrate kinase PfkB family.</text>
</comment>
<dbReference type="EMBL" id="DQBS01000101">
    <property type="protein sequence ID" value="HCO69754.1"/>
    <property type="molecule type" value="Genomic_DNA"/>
</dbReference>
<dbReference type="Proteomes" id="UP000264215">
    <property type="component" value="Unassembled WGS sequence"/>
</dbReference>
<dbReference type="Pfam" id="PF00294">
    <property type="entry name" value="PfkB"/>
    <property type="match status" value="1"/>
</dbReference>
<evidence type="ECO:0000256" key="2">
    <source>
        <dbReference type="ARBA" id="ARBA00022679"/>
    </source>
</evidence>
<dbReference type="AlphaFoldDB" id="A0A3D3TKT6"/>
<feature type="domain" description="Carbohydrate kinase PfkB" evidence="4">
    <location>
        <begin position="2"/>
        <end position="249"/>
    </location>
</feature>
<evidence type="ECO:0000313" key="6">
    <source>
        <dbReference type="Proteomes" id="UP000264215"/>
    </source>
</evidence>
<dbReference type="GO" id="GO:0016301">
    <property type="term" value="F:kinase activity"/>
    <property type="evidence" value="ECO:0007669"/>
    <property type="project" value="UniProtKB-KW"/>
</dbReference>
<dbReference type="InterPro" id="IPR050306">
    <property type="entry name" value="PfkB_Carbo_kinase"/>
</dbReference>
<gene>
    <name evidence="5" type="ORF">DIT26_04085</name>
</gene>
<dbReference type="SUPFAM" id="SSF53613">
    <property type="entry name" value="Ribokinase-like"/>
    <property type="match status" value="1"/>
</dbReference>
<accession>A0A3D3TKT6</accession>
<proteinExistence type="inferred from homology"/>
<organism evidence="5 6">
    <name type="scientific">Mesotoga infera</name>
    <dbReference type="NCBI Taxonomy" id="1236046"/>
    <lineage>
        <taxon>Bacteria</taxon>
        <taxon>Thermotogati</taxon>
        <taxon>Thermotogota</taxon>
        <taxon>Thermotogae</taxon>
        <taxon>Kosmotogales</taxon>
        <taxon>Kosmotogaceae</taxon>
        <taxon>Mesotoga</taxon>
    </lineage>
</organism>
<keyword evidence="3 5" id="KW-0418">Kinase</keyword>
<evidence type="ECO:0000256" key="1">
    <source>
        <dbReference type="ARBA" id="ARBA00010688"/>
    </source>
</evidence>
<sequence>MFPGGNALNFSVYARQAGATAAYIGIFGTDEAAKHIISVLNEIGVDISHCKQFEGENGFAGVNLVDGDRVFVGGNKGGIASKVDLVLSESDVEYISSFDIVHSSCYSFIEKELPKLKTTGVPVSYDFSNRTEDEYLRLVCPYVDYSFMSCSHLPVEETKKKLELALELGNRLSLATRGAEGAILFDGRDYMTYVPEKVKAVDTLGAGDSFITGFLLHLAANHFDHNSEVLGEALSLGGKAAAKTCMVMGAFGYGKDF</sequence>